<dbReference type="InterPro" id="IPR006139">
    <property type="entry name" value="D-isomer_2_OHA_DH_cat_dom"/>
</dbReference>
<dbReference type="InterPro" id="IPR006140">
    <property type="entry name" value="D-isomer_DH_NAD-bd"/>
</dbReference>
<keyword evidence="9" id="KW-1185">Reference proteome</keyword>
<evidence type="ECO:0000256" key="3">
    <source>
        <dbReference type="ARBA" id="ARBA00023002"/>
    </source>
</evidence>
<evidence type="ECO:0000256" key="5">
    <source>
        <dbReference type="RuleBase" id="RU003719"/>
    </source>
</evidence>
<dbReference type="SUPFAM" id="SSF51735">
    <property type="entry name" value="NAD(P)-binding Rossmann-fold domains"/>
    <property type="match status" value="1"/>
</dbReference>
<dbReference type="Gene3D" id="3.40.50.720">
    <property type="entry name" value="NAD(P)-binding Rossmann-like Domain"/>
    <property type="match status" value="2"/>
</dbReference>
<feature type="domain" description="D-isomer specific 2-hydroxyacid dehydrogenase NAD-binding" evidence="7">
    <location>
        <begin position="51"/>
        <end position="228"/>
    </location>
</feature>
<keyword evidence="4" id="KW-0520">NAD</keyword>
<reference evidence="8 9" key="1">
    <citation type="submission" date="2020-08" db="EMBL/GenBank/DDBJ databases">
        <title>Genome public.</title>
        <authorList>
            <person name="Liu C."/>
            <person name="Sun Q."/>
        </authorList>
    </citation>
    <scope>NUCLEOTIDE SEQUENCE [LARGE SCALE GENOMIC DNA]</scope>
    <source>
        <strain evidence="8 9">NSJ-46</strain>
    </source>
</reference>
<evidence type="ECO:0000313" key="8">
    <source>
        <dbReference type="EMBL" id="MBC8572095.1"/>
    </source>
</evidence>
<feature type="domain" description="D-isomer specific 2-hydroxyacid dehydrogenase catalytic" evidence="6">
    <location>
        <begin position="2"/>
        <end position="260"/>
    </location>
</feature>
<evidence type="ECO:0000256" key="1">
    <source>
        <dbReference type="ARBA" id="ARBA00005854"/>
    </source>
</evidence>
<keyword evidence="2" id="KW-0028">Amino-acid biosynthesis</keyword>
<accession>A0ABR7N7H2</accession>
<dbReference type="InterPro" id="IPR050857">
    <property type="entry name" value="D-2-hydroxyacid_DH"/>
</dbReference>
<protein>
    <submittedName>
        <fullName evidence="8">Uncharacterized protein</fullName>
    </submittedName>
</protein>
<dbReference type="SUPFAM" id="SSF52283">
    <property type="entry name" value="Formate/glycerate dehydrogenase catalytic domain-like"/>
    <property type="match status" value="1"/>
</dbReference>
<dbReference type="EMBL" id="JACRSZ010000001">
    <property type="protein sequence ID" value="MBC8572095.1"/>
    <property type="molecule type" value="Genomic_DNA"/>
</dbReference>
<name>A0ABR7N7H2_9FIRM</name>
<comment type="similarity">
    <text evidence="1 5">Belongs to the D-isomer specific 2-hydroxyacid dehydrogenase family.</text>
</comment>
<keyword evidence="3 5" id="KW-0560">Oxidoreductase</keyword>
<dbReference type="PANTHER" id="PTHR42789">
    <property type="entry name" value="D-ISOMER SPECIFIC 2-HYDROXYACID DEHYDROGENASE FAMILY PROTEIN (AFU_ORTHOLOGUE AFUA_6G10090)"/>
    <property type="match status" value="1"/>
</dbReference>
<organism evidence="8 9">
    <name type="scientific">Jingyaoa shaoxingensis</name>
    <dbReference type="NCBI Taxonomy" id="2763671"/>
    <lineage>
        <taxon>Bacteria</taxon>
        <taxon>Bacillati</taxon>
        <taxon>Bacillota</taxon>
        <taxon>Clostridia</taxon>
        <taxon>Lachnospirales</taxon>
        <taxon>Lachnospiraceae</taxon>
        <taxon>Jingyaoa</taxon>
    </lineage>
</organism>
<evidence type="ECO:0000259" key="7">
    <source>
        <dbReference type="Pfam" id="PF02826"/>
    </source>
</evidence>
<evidence type="ECO:0000259" key="6">
    <source>
        <dbReference type="Pfam" id="PF00389"/>
    </source>
</evidence>
<evidence type="ECO:0000256" key="2">
    <source>
        <dbReference type="ARBA" id="ARBA00022605"/>
    </source>
</evidence>
<dbReference type="Pfam" id="PF02826">
    <property type="entry name" value="2-Hacid_dh_C"/>
    <property type="match status" value="1"/>
</dbReference>
<comment type="caution">
    <text evidence="8">The sequence shown here is derived from an EMBL/GenBank/DDBJ whole genome shotgun (WGS) entry which is preliminary data.</text>
</comment>
<evidence type="ECO:0000313" key="9">
    <source>
        <dbReference type="Proteomes" id="UP000657421"/>
    </source>
</evidence>
<dbReference type="RefSeq" id="WP_249307056.1">
    <property type="nucleotide sequence ID" value="NZ_JACRSZ010000001.1"/>
</dbReference>
<dbReference type="Pfam" id="PF00389">
    <property type="entry name" value="2-Hacid_dh"/>
    <property type="match status" value="1"/>
</dbReference>
<dbReference type="PROSITE" id="PS00065">
    <property type="entry name" value="D_2_HYDROXYACID_DH_1"/>
    <property type="match status" value="1"/>
</dbReference>
<dbReference type="InterPro" id="IPR029752">
    <property type="entry name" value="D-isomer_DH_CS1"/>
</dbReference>
<dbReference type="PANTHER" id="PTHR42789:SF1">
    <property type="entry name" value="D-ISOMER SPECIFIC 2-HYDROXYACID DEHYDROGENASE FAMILY PROTEIN (AFU_ORTHOLOGUE AFUA_6G10090)"/>
    <property type="match status" value="1"/>
</dbReference>
<gene>
    <name evidence="8" type="ORF">H8716_03180</name>
</gene>
<proteinExistence type="inferred from homology"/>
<evidence type="ECO:0000256" key="4">
    <source>
        <dbReference type="ARBA" id="ARBA00023027"/>
    </source>
</evidence>
<sequence length="262" mass="29042">MEILSAGKNLKVICNLGVGYDHIDVDLCSEHGVSVINTPEAVCESIAEYAVALMMTLCRGTIHYDQFARKELRTESRCFLDYGMLLYGKTLGILGFGRIGQAVARKARGLGMQIIYYSPSRKPEAEKNIGAAYGTFDEVLEKADVVSCHMPYTPQNHHIINEHSFEKMKKMAYFLNTARGPIVDEEALIQALKSHRIRGAAVDVYKQEPHISEELTKLDNIVLGPHIASNVYETRSAMAREALDGACAILRGEKPSNLVNPQ</sequence>
<dbReference type="Proteomes" id="UP000657421">
    <property type="component" value="Unassembled WGS sequence"/>
</dbReference>
<dbReference type="InterPro" id="IPR036291">
    <property type="entry name" value="NAD(P)-bd_dom_sf"/>
</dbReference>